<evidence type="ECO:0000256" key="4">
    <source>
        <dbReference type="ARBA" id="ARBA00022898"/>
    </source>
</evidence>
<dbReference type="GO" id="GO:0006520">
    <property type="term" value="P:amino acid metabolic process"/>
    <property type="evidence" value="ECO:0007669"/>
    <property type="project" value="InterPro"/>
</dbReference>
<dbReference type="Gene3D" id="3.40.640.10">
    <property type="entry name" value="Type I PLP-dependent aspartate aminotransferase-like (Major domain)"/>
    <property type="match status" value="1"/>
</dbReference>
<protein>
    <submittedName>
        <fullName evidence="8">Glutamate or tyrosine decarboxylase</fullName>
    </submittedName>
</protein>
<dbReference type="EMBL" id="FSRA01000001">
    <property type="protein sequence ID" value="SIN93017.1"/>
    <property type="molecule type" value="Genomic_DNA"/>
</dbReference>
<name>A0A1N6FCP4_9BACT</name>
<dbReference type="GO" id="GO:0030170">
    <property type="term" value="F:pyridoxal phosphate binding"/>
    <property type="evidence" value="ECO:0007669"/>
    <property type="project" value="InterPro"/>
</dbReference>
<dbReference type="PANTHER" id="PTHR11999">
    <property type="entry name" value="GROUP II PYRIDOXAL-5-PHOSPHATE DECARBOXYLASE"/>
    <property type="match status" value="1"/>
</dbReference>
<dbReference type="InterPro" id="IPR002129">
    <property type="entry name" value="PyrdxlP-dep_de-COase"/>
</dbReference>
<gene>
    <name evidence="8" type="ORF">SAMN04488055_2147</name>
</gene>
<keyword evidence="5 7" id="KW-0456">Lyase</keyword>
<comment type="similarity">
    <text evidence="2 7">Belongs to the group II decarboxylase family.</text>
</comment>
<dbReference type="InterPro" id="IPR015424">
    <property type="entry name" value="PyrdxlP-dep_Trfase"/>
</dbReference>
<dbReference type="GO" id="GO:0019752">
    <property type="term" value="P:carboxylic acid metabolic process"/>
    <property type="evidence" value="ECO:0007669"/>
    <property type="project" value="InterPro"/>
</dbReference>
<reference evidence="8 9" key="1">
    <citation type="submission" date="2016-11" db="EMBL/GenBank/DDBJ databases">
        <authorList>
            <person name="Jaros S."/>
            <person name="Januszkiewicz K."/>
            <person name="Wedrychowicz H."/>
        </authorList>
    </citation>
    <scope>NUCLEOTIDE SEQUENCE [LARGE SCALE GENOMIC DNA]</scope>
    <source>
        <strain evidence="8 9">DSM 24787</strain>
    </source>
</reference>
<dbReference type="InterPro" id="IPR010977">
    <property type="entry name" value="Aromatic_deC"/>
</dbReference>
<dbReference type="InterPro" id="IPR015421">
    <property type="entry name" value="PyrdxlP-dep_Trfase_major"/>
</dbReference>
<dbReference type="PANTHER" id="PTHR11999:SF70">
    <property type="entry name" value="MIP05841P"/>
    <property type="match status" value="1"/>
</dbReference>
<dbReference type="RefSeq" id="WP_074239230.1">
    <property type="nucleotide sequence ID" value="NZ_FSRA01000001.1"/>
</dbReference>
<keyword evidence="4 6" id="KW-0663">Pyridoxal phosphate</keyword>
<dbReference type="SUPFAM" id="SSF53383">
    <property type="entry name" value="PLP-dependent transferases"/>
    <property type="match status" value="1"/>
</dbReference>
<evidence type="ECO:0000256" key="1">
    <source>
        <dbReference type="ARBA" id="ARBA00001933"/>
    </source>
</evidence>
<dbReference type="GO" id="GO:0016831">
    <property type="term" value="F:carboxy-lyase activity"/>
    <property type="evidence" value="ECO:0007669"/>
    <property type="project" value="UniProtKB-KW"/>
</dbReference>
<keyword evidence="9" id="KW-1185">Reference proteome</keyword>
<accession>A0A1N6FCP4</accession>
<evidence type="ECO:0000256" key="2">
    <source>
        <dbReference type="ARBA" id="ARBA00009533"/>
    </source>
</evidence>
<sequence>MNATFRQDLAEINELLTQTAGYASDFLQQMNELPVSGMLPAFPASLLPEKGIGTAAALELFDNKYGDHLTGNAGPRYFGFVTGGVTPAALAGDWLAGTFDMNPGDKTAVSYTIESETLHLLKQLFNIPEDFLGCFVSGATMSNFTALATARQWLGIQQGVDVGEEGAVALKEVTILSGTPHSSIGKALSMLGLGRNALVKLPVLPEREAVDVAALKAWITAHPAQPFIYVANAGTVNTVDFDDIAAIVALKKEHHFWLHIDAAFGGFAAVSPRYKHLLNGWEGADSITIDAHKWLNVPYDSAMVFTRHPLLQLSVFQNAGAAYLGDPEANFNYINYAPENSRRLRSLPAWFSLKAYGAEGYRDMVETNIRLAQQLGERLAKSERFHLLAPVRLCVVCFTLNHSQRMLQEHVNLFLQKLVKRGVVYVTPTNYKGTPAIRAALVNWRTTDQDIDKVVAELETVAAEIADLSAIVDNN</sequence>
<proteinExistence type="inferred from homology"/>
<dbReference type="PRINTS" id="PR00800">
    <property type="entry name" value="YHDCRBOXLASE"/>
</dbReference>
<comment type="cofactor">
    <cofactor evidence="1 6 7">
        <name>pyridoxal 5'-phosphate</name>
        <dbReference type="ChEBI" id="CHEBI:597326"/>
    </cofactor>
</comment>
<organism evidence="8 9">
    <name type="scientific">Chitinophaga niabensis</name>
    <dbReference type="NCBI Taxonomy" id="536979"/>
    <lineage>
        <taxon>Bacteria</taxon>
        <taxon>Pseudomonadati</taxon>
        <taxon>Bacteroidota</taxon>
        <taxon>Chitinophagia</taxon>
        <taxon>Chitinophagales</taxon>
        <taxon>Chitinophagaceae</taxon>
        <taxon>Chitinophaga</taxon>
    </lineage>
</organism>
<evidence type="ECO:0000256" key="5">
    <source>
        <dbReference type="ARBA" id="ARBA00023239"/>
    </source>
</evidence>
<evidence type="ECO:0000313" key="9">
    <source>
        <dbReference type="Proteomes" id="UP000185003"/>
    </source>
</evidence>
<dbReference type="Pfam" id="PF00282">
    <property type="entry name" value="Pyridoxal_deC"/>
    <property type="match status" value="1"/>
</dbReference>
<evidence type="ECO:0000256" key="6">
    <source>
        <dbReference type="PIRSR" id="PIRSR602129-50"/>
    </source>
</evidence>
<feature type="modified residue" description="N6-(pyridoxal phosphate)lysine" evidence="6">
    <location>
        <position position="293"/>
    </location>
</feature>
<dbReference type="Gene3D" id="3.90.1150.170">
    <property type="match status" value="1"/>
</dbReference>
<evidence type="ECO:0000313" key="8">
    <source>
        <dbReference type="EMBL" id="SIN93017.1"/>
    </source>
</evidence>
<evidence type="ECO:0000256" key="7">
    <source>
        <dbReference type="RuleBase" id="RU000382"/>
    </source>
</evidence>
<dbReference type="OrthoDB" id="9803665at2"/>
<dbReference type="STRING" id="536979.SAMN04488055_2147"/>
<evidence type="ECO:0000256" key="3">
    <source>
        <dbReference type="ARBA" id="ARBA00022793"/>
    </source>
</evidence>
<dbReference type="AlphaFoldDB" id="A0A1N6FCP4"/>
<dbReference type="Gene3D" id="3.90.1150.10">
    <property type="entry name" value="Aspartate Aminotransferase, domain 1"/>
    <property type="match status" value="1"/>
</dbReference>
<keyword evidence="3" id="KW-0210">Decarboxylase</keyword>
<dbReference type="InterPro" id="IPR015422">
    <property type="entry name" value="PyrdxlP-dep_Trfase_small"/>
</dbReference>
<dbReference type="Proteomes" id="UP000185003">
    <property type="component" value="Unassembled WGS sequence"/>
</dbReference>